<dbReference type="Pfam" id="PF00892">
    <property type="entry name" value="EamA"/>
    <property type="match status" value="1"/>
</dbReference>
<reference evidence="3" key="1">
    <citation type="submission" date="2015-02" db="EMBL/GenBank/DDBJ databases">
        <authorList>
            <person name="Chooi Y.-H."/>
        </authorList>
    </citation>
    <scope>NUCLEOTIDE SEQUENCE [LARGE SCALE GENOMIC DNA]</scope>
    <source>
        <strain evidence="3">LAMA 915</strain>
    </source>
</reference>
<feature type="transmembrane region" description="Helical" evidence="1">
    <location>
        <begin position="76"/>
        <end position="97"/>
    </location>
</feature>
<name>A0A0L1KC17_9SPHN</name>
<dbReference type="GO" id="GO:0016020">
    <property type="term" value="C:membrane"/>
    <property type="evidence" value="ECO:0007669"/>
    <property type="project" value="InterPro"/>
</dbReference>
<dbReference type="RefSeq" id="WP_050600884.1">
    <property type="nucleotide sequence ID" value="NZ_JYNE01000026.1"/>
</dbReference>
<evidence type="ECO:0000259" key="2">
    <source>
        <dbReference type="Pfam" id="PF00892"/>
    </source>
</evidence>
<keyword evidence="1" id="KW-0812">Transmembrane</keyword>
<feature type="transmembrane region" description="Helical" evidence="1">
    <location>
        <begin position="158"/>
        <end position="177"/>
    </location>
</feature>
<feature type="transmembrane region" description="Helical" evidence="1">
    <location>
        <begin position="103"/>
        <end position="123"/>
    </location>
</feature>
<dbReference type="Proteomes" id="UP000037446">
    <property type="component" value="Unassembled WGS sequence"/>
</dbReference>
<dbReference type="InterPro" id="IPR037185">
    <property type="entry name" value="EmrE-like"/>
</dbReference>
<feature type="transmembrane region" description="Helical" evidence="1">
    <location>
        <begin position="249"/>
        <end position="268"/>
    </location>
</feature>
<feature type="transmembrane region" description="Helical" evidence="1">
    <location>
        <begin position="48"/>
        <end position="64"/>
    </location>
</feature>
<dbReference type="EMBL" id="JYNE01000026">
    <property type="protein sequence ID" value="KNH01590.1"/>
    <property type="molecule type" value="Genomic_DNA"/>
</dbReference>
<feature type="domain" description="EamA" evidence="2">
    <location>
        <begin position="161"/>
        <end position="291"/>
    </location>
</feature>
<protein>
    <submittedName>
        <fullName evidence="3">Permease</fullName>
    </submittedName>
</protein>
<dbReference type="SUPFAM" id="SSF103481">
    <property type="entry name" value="Multidrug resistance efflux transporter EmrE"/>
    <property type="match status" value="2"/>
</dbReference>
<feature type="transmembrane region" description="Helical" evidence="1">
    <location>
        <begin position="274"/>
        <end position="292"/>
    </location>
</feature>
<dbReference type="InterPro" id="IPR000620">
    <property type="entry name" value="EamA_dom"/>
</dbReference>
<dbReference type="PANTHER" id="PTHR22911:SF76">
    <property type="entry name" value="EAMA DOMAIN-CONTAINING PROTEIN"/>
    <property type="match status" value="1"/>
</dbReference>
<feature type="transmembrane region" description="Helical" evidence="1">
    <location>
        <begin position="17"/>
        <end position="36"/>
    </location>
</feature>
<accession>A0A0L1KC17</accession>
<proteinExistence type="predicted"/>
<gene>
    <name evidence="3" type="ORF">J121_724</name>
</gene>
<dbReference type="STRING" id="1306953.J121_724"/>
<evidence type="ECO:0000313" key="3">
    <source>
        <dbReference type="EMBL" id="KNH01590.1"/>
    </source>
</evidence>
<keyword evidence="1" id="KW-1133">Transmembrane helix</keyword>
<keyword evidence="1" id="KW-0472">Membrane</keyword>
<comment type="caution">
    <text evidence="3">The sequence shown here is derived from an EMBL/GenBank/DDBJ whole genome shotgun (WGS) entry which is preliminary data.</text>
</comment>
<dbReference type="PATRIC" id="fig|1306953.7.peg.734"/>
<sequence length="301" mass="31410">MTSATAPRDKNGYQASAWHFAALIAGNVALALGPWLVRLADTGPVSAGFWRLLLPIPLLALLAWRGRSPLALDRGLALLCLLAGAFFAVDLASWHVGIEQTRLANATLFGNSGSVILMIWGLIAARRAPTGQEGIGVFAALAGAGILLGRSLEISPTSFAGDLFCLLAGVFYAFYLLPAQRARAQLGQWTVLLLVSLAAAPILLGIALVAGEPVWPGTAGWGPVLILALSSQIVGQGLLVFALGHFPPLIIGMALLTQPALAALVGWLVFGETLVPLDVVGMVLVGTALVLARAKRKPRVR</sequence>
<evidence type="ECO:0000256" key="1">
    <source>
        <dbReference type="SAM" id="Phobius"/>
    </source>
</evidence>
<dbReference type="PANTHER" id="PTHR22911">
    <property type="entry name" value="ACYL-MALONYL CONDENSING ENZYME-RELATED"/>
    <property type="match status" value="1"/>
</dbReference>
<feature type="transmembrane region" description="Helical" evidence="1">
    <location>
        <begin position="221"/>
        <end position="242"/>
    </location>
</feature>
<dbReference type="AlphaFoldDB" id="A0A0L1KC17"/>
<feature type="transmembrane region" description="Helical" evidence="1">
    <location>
        <begin position="135"/>
        <end position="152"/>
    </location>
</feature>
<evidence type="ECO:0000313" key="4">
    <source>
        <dbReference type="Proteomes" id="UP000037446"/>
    </source>
</evidence>
<organism evidence="3 4">
    <name type="scientific">Qipengyuania citrea LAMA 915</name>
    <dbReference type="NCBI Taxonomy" id="1306953"/>
    <lineage>
        <taxon>Bacteria</taxon>
        <taxon>Pseudomonadati</taxon>
        <taxon>Pseudomonadota</taxon>
        <taxon>Alphaproteobacteria</taxon>
        <taxon>Sphingomonadales</taxon>
        <taxon>Erythrobacteraceae</taxon>
        <taxon>Qipengyuania</taxon>
    </lineage>
</organism>
<feature type="transmembrane region" description="Helical" evidence="1">
    <location>
        <begin position="189"/>
        <end position="209"/>
    </location>
</feature>